<organism evidence="3 4">
    <name type="scientific">Kurthia sibirica</name>
    <dbReference type="NCBI Taxonomy" id="202750"/>
    <lineage>
        <taxon>Bacteria</taxon>
        <taxon>Bacillati</taxon>
        <taxon>Bacillota</taxon>
        <taxon>Bacilli</taxon>
        <taxon>Bacillales</taxon>
        <taxon>Caryophanaceae</taxon>
        <taxon>Kurthia</taxon>
    </lineage>
</organism>
<dbReference type="Gene3D" id="3.10.450.310">
    <property type="match status" value="1"/>
</dbReference>
<protein>
    <recommendedName>
        <fullName evidence="2">Regulatory protein YycH domain-containing protein</fullName>
    </recommendedName>
</protein>
<feature type="domain" description="Regulatory protein YycH" evidence="2">
    <location>
        <begin position="7"/>
        <end position="441"/>
    </location>
</feature>
<dbReference type="RefSeq" id="WP_109305767.1">
    <property type="nucleotide sequence ID" value="NZ_BJUF01000013.1"/>
</dbReference>
<keyword evidence="1" id="KW-0812">Transmembrane</keyword>
<accession>A0A2U3AMF3</accession>
<dbReference type="InterPro" id="IPR009996">
    <property type="entry name" value="YycH"/>
</dbReference>
<dbReference type="EMBL" id="QFVR01000007">
    <property type="protein sequence ID" value="PWI25713.1"/>
    <property type="molecule type" value="Genomic_DNA"/>
</dbReference>
<comment type="caution">
    <text evidence="3">The sequence shown here is derived from an EMBL/GenBank/DDBJ whole genome shotgun (WGS) entry which is preliminary data.</text>
</comment>
<proteinExistence type="predicted"/>
<dbReference type="AlphaFoldDB" id="A0A2U3AMF3"/>
<dbReference type="Gene3D" id="3.30.310.160">
    <property type="entry name" value="YycH protein, domain 2"/>
    <property type="match status" value="1"/>
</dbReference>
<evidence type="ECO:0000256" key="1">
    <source>
        <dbReference type="SAM" id="Phobius"/>
    </source>
</evidence>
<sequence length="454" mass="52857">MGMKYLEQIKSVVLFVLVLLSVTLTFTIWSYHPNYETVEKEKPFNVTMEKKRQMSEVLLPYRLLINREGEWTGTSNTTEMSMLFKQMKNWELSDISPVSNNFSVSKLNDLMLLDNRLIMQFDSEVPMPVFQNILPVLSKKVPEVSFDHMIISWKSVDQDDVPSNELTVFFSNAKQKQLYRAKIKVKSEKDFQKNVLDLLVGFPEYTPIQRDNRNTLFLPVDDMKMSQYKYLISTVSIDDFKNALFTNSKIVKMSPDDKQGIEKYTDDRSIMTIDKSKYMLSYVNSTATENQENIQKTHLVSNTFEFINAHGGWTGDYRYSAVDYNAQKVDYQLYVENQAVLKTDMGTTKIETYWGNGRIYRYIRPTYKLAYLPQEKNKTVNLISGEKMAQKLMSNKNIDFNDITALRTGLTMHKDAQRTSIFIFEPTWFYRIKDVWHEVDIKTASVGGDTSGLE</sequence>
<keyword evidence="1" id="KW-1133">Transmembrane helix</keyword>
<evidence type="ECO:0000259" key="2">
    <source>
        <dbReference type="Pfam" id="PF07435"/>
    </source>
</evidence>
<reference evidence="3 4" key="1">
    <citation type="submission" date="2018-05" db="EMBL/GenBank/DDBJ databases">
        <title>Kurthia sibirica genome sequence.</title>
        <authorList>
            <person name="Maclea K.S."/>
            <person name="Goen A.E."/>
        </authorList>
    </citation>
    <scope>NUCLEOTIDE SEQUENCE [LARGE SCALE GENOMIC DNA]</scope>
    <source>
        <strain evidence="3 4">ATCC 49154</strain>
    </source>
</reference>
<name>A0A2U3AMF3_9BACL</name>
<gene>
    <name evidence="3" type="ORF">DEX24_07325</name>
</gene>
<evidence type="ECO:0000313" key="4">
    <source>
        <dbReference type="Proteomes" id="UP000245938"/>
    </source>
</evidence>
<dbReference type="OrthoDB" id="2382185at2"/>
<dbReference type="Pfam" id="PF07435">
    <property type="entry name" value="YycH"/>
    <property type="match status" value="1"/>
</dbReference>
<dbReference type="Proteomes" id="UP000245938">
    <property type="component" value="Unassembled WGS sequence"/>
</dbReference>
<dbReference type="CDD" id="cd15787">
    <property type="entry name" value="YycH_N"/>
    <property type="match status" value="1"/>
</dbReference>
<keyword evidence="1" id="KW-0472">Membrane</keyword>
<evidence type="ECO:0000313" key="3">
    <source>
        <dbReference type="EMBL" id="PWI25713.1"/>
    </source>
</evidence>
<feature type="transmembrane region" description="Helical" evidence="1">
    <location>
        <begin position="12"/>
        <end position="31"/>
    </location>
</feature>
<dbReference type="InterPro" id="IPR042274">
    <property type="entry name" value="YycH/YycI_2"/>
</dbReference>
<keyword evidence="4" id="KW-1185">Reference proteome</keyword>